<feature type="compositionally biased region" description="Gly residues" evidence="5">
    <location>
        <begin position="1485"/>
        <end position="1521"/>
    </location>
</feature>
<dbReference type="Proteomes" id="UP000030693">
    <property type="component" value="Unassembled WGS sequence"/>
</dbReference>
<feature type="compositionally biased region" description="Pro residues" evidence="5">
    <location>
        <begin position="782"/>
        <end position="803"/>
    </location>
</feature>
<feature type="compositionally biased region" description="Polar residues" evidence="5">
    <location>
        <begin position="1645"/>
        <end position="1657"/>
    </location>
</feature>
<dbReference type="STRING" id="691883.A0A058ZDM1"/>
<feature type="compositionally biased region" description="Gly residues" evidence="5">
    <location>
        <begin position="2331"/>
        <end position="2341"/>
    </location>
</feature>
<feature type="region of interest" description="Disordered" evidence="5">
    <location>
        <begin position="1352"/>
        <end position="1373"/>
    </location>
</feature>
<feature type="compositionally biased region" description="Low complexity" evidence="5">
    <location>
        <begin position="2023"/>
        <end position="2040"/>
    </location>
</feature>
<dbReference type="Gene3D" id="1.10.150.60">
    <property type="entry name" value="ARID DNA-binding domain"/>
    <property type="match status" value="1"/>
</dbReference>
<keyword evidence="3" id="KW-0804">Transcription</keyword>
<evidence type="ECO:0000256" key="4">
    <source>
        <dbReference type="ARBA" id="ARBA00023242"/>
    </source>
</evidence>
<feature type="compositionally biased region" description="Low complexity" evidence="5">
    <location>
        <begin position="611"/>
        <end position="626"/>
    </location>
</feature>
<feature type="compositionally biased region" description="Pro residues" evidence="5">
    <location>
        <begin position="1933"/>
        <end position="1943"/>
    </location>
</feature>
<feature type="compositionally biased region" description="Gly residues" evidence="5">
    <location>
        <begin position="281"/>
        <end position="294"/>
    </location>
</feature>
<dbReference type="eggNOG" id="KOG2744">
    <property type="taxonomic scope" value="Eukaryota"/>
</dbReference>
<dbReference type="RefSeq" id="XP_009493601.1">
    <property type="nucleotide sequence ID" value="XM_009495326.1"/>
</dbReference>
<feature type="compositionally biased region" description="Acidic residues" evidence="5">
    <location>
        <begin position="896"/>
        <end position="908"/>
    </location>
</feature>
<feature type="compositionally biased region" description="Acidic residues" evidence="5">
    <location>
        <begin position="1684"/>
        <end position="1695"/>
    </location>
</feature>
<feature type="compositionally biased region" description="Acidic residues" evidence="5">
    <location>
        <begin position="1801"/>
        <end position="1813"/>
    </location>
</feature>
<dbReference type="GO" id="GO:0005634">
    <property type="term" value="C:nucleus"/>
    <property type="evidence" value="ECO:0007669"/>
    <property type="project" value="TreeGrafter"/>
</dbReference>
<keyword evidence="4" id="KW-0539">Nucleus</keyword>
<feature type="compositionally biased region" description="Gly residues" evidence="5">
    <location>
        <begin position="1352"/>
        <end position="1370"/>
    </location>
</feature>
<dbReference type="InterPro" id="IPR045147">
    <property type="entry name" value="ARI3A/B/C"/>
</dbReference>
<accession>A0A058ZDM1</accession>
<dbReference type="SMART" id="SM01014">
    <property type="entry name" value="ARID"/>
    <property type="match status" value="1"/>
</dbReference>
<feature type="compositionally biased region" description="Low complexity" evidence="5">
    <location>
        <begin position="159"/>
        <end position="169"/>
    </location>
</feature>
<feature type="compositionally biased region" description="Low complexity" evidence="5">
    <location>
        <begin position="1577"/>
        <end position="1588"/>
    </location>
</feature>
<feature type="region of interest" description="Disordered" evidence="5">
    <location>
        <begin position="970"/>
        <end position="1109"/>
    </location>
</feature>
<feature type="region of interest" description="Disordered" evidence="5">
    <location>
        <begin position="1572"/>
        <end position="2562"/>
    </location>
</feature>
<dbReference type="PANTHER" id="PTHR15348:SF0">
    <property type="entry name" value="PROTEIN DEAD RINGER"/>
    <property type="match status" value="1"/>
</dbReference>
<feature type="compositionally biased region" description="Low complexity" evidence="5">
    <location>
        <begin position="2406"/>
        <end position="2453"/>
    </location>
</feature>
<dbReference type="PANTHER" id="PTHR15348">
    <property type="entry name" value="AT-RICH INTERACTIVE DOMAIN-CONTAINING PROTEIN ARID DOMAIN- CONTAINING PROTEIN DEAD RINGER PROTEIN B-CELL REGULATOR OF IGH TRANSCRIPTION BRIGHT"/>
    <property type="match status" value="1"/>
</dbReference>
<feature type="compositionally biased region" description="Gly residues" evidence="5">
    <location>
        <begin position="1840"/>
        <end position="1852"/>
    </location>
</feature>
<feature type="compositionally biased region" description="Gly residues" evidence="5">
    <location>
        <begin position="170"/>
        <end position="182"/>
    </location>
</feature>
<feature type="compositionally biased region" description="Basic and acidic residues" evidence="5">
    <location>
        <begin position="2121"/>
        <end position="2131"/>
    </location>
</feature>
<dbReference type="Pfam" id="PF01388">
    <property type="entry name" value="ARID"/>
    <property type="match status" value="1"/>
</dbReference>
<feature type="region of interest" description="Disordered" evidence="5">
    <location>
        <begin position="276"/>
        <end position="311"/>
    </location>
</feature>
<evidence type="ECO:0000256" key="3">
    <source>
        <dbReference type="ARBA" id="ARBA00023163"/>
    </source>
</evidence>
<feature type="compositionally biased region" description="Low complexity" evidence="5">
    <location>
        <begin position="2178"/>
        <end position="2256"/>
    </location>
</feature>
<evidence type="ECO:0000256" key="1">
    <source>
        <dbReference type="ARBA" id="ARBA00023015"/>
    </source>
</evidence>
<organism evidence="7">
    <name type="scientific">Fonticula alba</name>
    <name type="common">Slime mold</name>
    <dbReference type="NCBI Taxonomy" id="691883"/>
    <lineage>
        <taxon>Eukaryota</taxon>
        <taxon>Rotosphaerida</taxon>
        <taxon>Fonticulaceae</taxon>
        <taxon>Fonticula</taxon>
    </lineage>
</organism>
<keyword evidence="8" id="KW-1185">Reference proteome</keyword>
<feature type="compositionally biased region" description="Low complexity" evidence="5">
    <location>
        <begin position="986"/>
        <end position="1010"/>
    </location>
</feature>
<feature type="region of interest" description="Disordered" evidence="5">
    <location>
        <begin position="1"/>
        <end position="118"/>
    </location>
</feature>
<feature type="compositionally biased region" description="Low complexity" evidence="5">
    <location>
        <begin position="86"/>
        <end position="96"/>
    </location>
</feature>
<feature type="compositionally biased region" description="Low complexity" evidence="5">
    <location>
        <begin position="1992"/>
        <end position="2004"/>
    </location>
</feature>
<evidence type="ECO:0000313" key="7">
    <source>
        <dbReference type="EMBL" id="KCV72023.1"/>
    </source>
</evidence>
<dbReference type="OrthoDB" id="124855at2759"/>
<feature type="compositionally biased region" description="Low complexity" evidence="5">
    <location>
        <begin position="1964"/>
        <end position="1981"/>
    </location>
</feature>
<feature type="compositionally biased region" description="Basic and acidic residues" evidence="5">
    <location>
        <begin position="2271"/>
        <end position="2280"/>
    </location>
</feature>
<dbReference type="InterPro" id="IPR001606">
    <property type="entry name" value="ARID_dom"/>
</dbReference>
<feature type="region of interest" description="Disordered" evidence="5">
    <location>
        <begin position="611"/>
        <end position="837"/>
    </location>
</feature>
<dbReference type="InterPro" id="IPR000953">
    <property type="entry name" value="Chromo/chromo_shadow_dom"/>
</dbReference>
<evidence type="ECO:0000256" key="2">
    <source>
        <dbReference type="ARBA" id="ARBA00023125"/>
    </source>
</evidence>
<feature type="compositionally biased region" description="Polar residues" evidence="5">
    <location>
        <begin position="11"/>
        <end position="24"/>
    </location>
</feature>
<dbReference type="InterPro" id="IPR016197">
    <property type="entry name" value="Chromo-like_dom_sf"/>
</dbReference>
<feature type="region of interest" description="Disordered" evidence="5">
    <location>
        <begin position="896"/>
        <end position="920"/>
    </location>
</feature>
<feature type="compositionally biased region" description="Low complexity" evidence="5">
    <location>
        <begin position="203"/>
        <end position="212"/>
    </location>
</feature>
<dbReference type="CDD" id="cd16100">
    <property type="entry name" value="ARID"/>
    <property type="match status" value="1"/>
</dbReference>
<protein>
    <recommendedName>
        <fullName evidence="6">ARID domain-containing protein</fullName>
    </recommendedName>
</protein>
<feature type="domain" description="ARID" evidence="6">
    <location>
        <begin position="1136"/>
        <end position="1229"/>
    </location>
</feature>
<feature type="compositionally biased region" description="Basic residues" evidence="5">
    <location>
        <begin position="1701"/>
        <end position="1714"/>
    </location>
</feature>
<dbReference type="SMART" id="SM00501">
    <property type="entry name" value="BRIGHT"/>
    <property type="match status" value="1"/>
</dbReference>
<feature type="compositionally biased region" description="Low complexity" evidence="5">
    <location>
        <begin position="1522"/>
        <end position="1546"/>
    </location>
</feature>
<name>A0A058ZDM1_FONAL</name>
<dbReference type="GO" id="GO:0006357">
    <property type="term" value="P:regulation of transcription by RNA polymerase II"/>
    <property type="evidence" value="ECO:0007669"/>
    <property type="project" value="InterPro"/>
</dbReference>
<sequence>MSLESSVPLPESTSSEAYSPSPLSTPRPHRLGRSEPISPPAAVPAAGSPADQAARLSPARTPAMTQPSPEPPATDPRHDLAALSDSSGSSSSNSSSSGGGNNSGPSSGAASGSAPKRNRMARELESLIAFNLVLDCFPAAGSRARTRRSPSVHPGGPRSGSPTTSLPGAPGSGSGASPGGGAPVADPGRSPPVSPSPRGGGPASPVTSTPAGRPGPGGRTPSPLAATPAGGPGSRRASLDLSAGGEAVHGLGLPAVHAGAAGAVLLTIPGAMPRRMSDPGLHGGGGGGGGGGLLAGSDGATPPGDAPASRVSPSKLLLTVPATMMSSAAGDCSAAAGDTKPPGCGPGLGGFDADFAPGELAHVPTPWLAGQPATPAATGSAKGPAGTDADSDAEGLAASIDPGPALRGGVHLAETLDRAGLSGSAYLTPQLLAHARHHQISRSLIARPSQVGIERLPVFVEGGAGVAFCGSGAFSSWWPLAMVSKLASVDPAREPYLTFRRNPAFLACLGTRAAVSFIRHGRVPAGFAWWPRGREAEHKPPIDGPTSTGSVTGRPVRAAAMAAAAAVASGATPPVAGLSPAAANADLLGQALLSGGARQVAVIKQEPLASGPVAAGADDDAPGPGATTEREDDDPPGNGDPAGGSSGPAPEPGDRTRRSRRMPTRSPGPDATRSPSPQPVRRSSRRPPTPPVYFPSASLADAPGDGPMADPPGPAARGMDPTEEDNASPSGGGFLSDTGTRKRRRRIKSPDVLDDDFDADPAAGGPSAGQDEPGARGSGPGMPAPGPGSGPHSSMPPYPPPGTPAGGMGFRSVSPSPALFASSGTATPTDPGLEGAGSGAGDVAVLATAGDVARHLLYLPSDREFIRGPTVSPGAVAFYDRLRRVWDGLDYAFSDSDLDLDSGSESEAEGGGAGAPSPGQALLCEETGALRLPSGAVLGPAAQLLTPAGLLQARAEHLAELRRLQVDHTSALHGQPPDPGSPPSPCASSSATVAGSSASSASSASSSQVSDPPTDFHSSDFDSAYESDAEDLPLPGEQLAPSVAALRRRPRDVTRAGASPAPAAAAASTPASAGSASPLLRSSRQRQSAVAAAGASSATPGGSAGDPDQKLFADVSARVLRLEADNPDALNLRWWRSALRTACATRTPLLTVLGVPRLTRPPVVGNAQVDLRQLYRAVRRRGGVQAVTETSLWRDVYYAIELPNYTTNFAYHLRDVYRRYLLPYEARLRLRRRSHTDPEAWHPHVLDQSLVLPVPEAVLGGRSGGPAAGGSARRGVGTTEPAAHLGSLVLGWPKRLRRHLHCGGAFSATSVRQLGPLLAGTFVGSSAAAFPAVTTAAHSALVAASAVGHGPGGAAGGAPGSGPSSGGGGASPAATTAATAAAAAAAGQVPLIAPVLVVLTVLFSIHANPQILAAGAIGPPSPQLSRSPTDSAAAAALIASVSGAVVALSGDRVAYRPNDRVVVLSPRDRVEYSARILKLDFEGKSSGGGPGTPGASSGPGGGSGSGSGSGSSPATGGGAGTGPASRRGGATGPAGASSTAGPDAGPAIPRRYFVHYNGWNSSYDEWVPSDHVLRPLGPMAASAGNPSSGAGGGGSASRKRPGASPAAASPSTPSGPARPGAGRSLLADSVAMPPTSPSAPPARHNNANASPMTSSPLISVVATAATVAASQSDPGSDQPSASSEAEDATSDDDTTEAQQTRARRSARRQLKRRSVLSDGSDTMEGGGSPPAAGPAAAKRPRLVAAPATSDHDEDASDGGEVPTTGPDVASPAPAAGGDLPFELKLSPDMRATATAAAAADADADADVSLEDDATDKAGLVEVKPDPDRRAFARAASPPSAGGGIGHGTGGGPSPTRGPVARSAAPPGARPVVASKPGPDGAVADDTMADADCEGASEDGDDEEEEEEDEDVAAATTTTEARPAMGPVPATRPSTPPPPPPPATIPARGPTRPKREDVPAAMSGPSHPASPRRMPSASAAPHLSPQIKDHSPTRATTAAAGSSASCNDVRFSGPVVESDPSDESFPASPTSSPGSSAASTPVNGAHLRPQRGATSATASPAGALHSPAPAVDRRSSIVIKMESPNPLPYHRADPLLAPARALDPGPDLEDDSAAGGLVNVSSERRGTERAGEWEDSPPETPAAPLALTRPRRAVQRSPNYTFDLDPADLLQGDEPDRVAATAPSSRSESSGSLSVGSGEGGAAAAATATATVDLADPGSGSATPAASGRAGAPGPAADDASDAGPPGSGRPIAARSRIASRNHSRSRSASPHPDRLLRRANDSGPGGDSDAGAEDDLVTITPAKQPGARGGDSGTTPGSAAAAVAVARLSRSGGGPGGGGGRLRSRSASPVNARRRASSRAAATGHHLSLGFESESGNESDHYSSDTGAGTTPRTPGPPSDELDPLGSTTASGSGSSSSSSSNTSAATSRGASVSSSAGVSASASLASLTDADSPAPPSGDEAVTPAGGGSRRGGAHASGAGSLSAARAAGSGLGGRTPHSPLAHGGAADDSPVAQRPPHPPSATRSTKRAHATAGSPSSPAVQSSSGAEAADGAAGRRGGAKRRRMVILHSVSVPESLAQALRDRASEHTVDINALLPGLARETSPAERIRMMEARLTELRQKYQDLRMTLIENTASLAGGRHAAMAVSAFPEDDDDEGHDSS</sequence>
<feature type="compositionally biased region" description="Low complexity" evidence="5">
    <location>
        <begin position="2319"/>
        <end position="2330"/>
    </location>
</feature>
<proteinExistence type="predicted"/>
<evidence type="ECO:0000313" key="8">
    <source>
        <dbReference type="Proteomes" id="UP000030693"/>
    </source>
</evidence>
<dbReference type="SUPFAM" id="SSF46774">
    <property type="entry name" value="ARID-like"/>
    <property type="match status" value="1"/>
</dbReference>
<reference evidence="7" key="1">
    <citation type="submission" date="2013-04" db="EMBL/GenBank/DDBJ databases">
        <title>The Genome Sequence of Fonticula alba ATCC 38817.</title>
        <authorList>
            <consortium name="The Broad Institute Genomics Platform"/>
            <person name="Russ C."/>
            <person name="Cuomo C."/>
            <person name="Burger G."/>
            <person name="Gray M.W."/>
            <person name="Holland P.W.H."/>
            <person name="King N."/>
            <person name="Lang F.B.F."/>
            <person name="Roger A.J."/>
            <person name="Ruiz-Trillo I."/>
            <person name="Brown M."/>
            <person name="Walker B."/>
            <person name="Young S."/>
            <person name="Zeng Q."/>
            <person name="Gargeya S."/>
            <person name="Fitzgerald M."/>
            <person name="Haas B."/>
            <person name="Abouelleil A."/>
            <person name="Allen A.W."/>
            <person name="Alvarado L."/>
            <person name="Arachchi H.M."/>
            <person name="Berlin A.M."/>
            <person name="Chapman S.B."/>
            <person name="Gainer-Dewar J."/>
            <person name="Goldberg J."/>
            <person name="Griggs A."/>
            <person name="Gujja S."/>
            <person name="Hansen M."/>
            <person name="Howarth C."/>
            <person name="Imamovic A."/>
            <person name="Ireland A."/>
            <person name="Larimer J."/>
            <person name="McCowan C."/>
            <person name="Murphy C."/>
            <person name="Pearson M."/>
            <person name="Poon T.W."/>
            <person name="Priest M."/>
            <person name="Roberts A."/>
            <person name="Saif S."/>
            <person name="Shea T."/>
            <person name="Sisk P."/>
            <person name="Sykes S."/>
            <person name="Wortman J."/>
            <person name="Nusbaum C."/>
            <person name="Birren B."/>
        </authorList>
    </citation>
    <scope>NUCLEOTIDE SEQUENCE [LARGE SCALE GENOMIC DNA]</scope>
    <source>
        <strain evidence="7">ATCC 38817</strain>
    </source>
</reference>
<feature type="compositionally biased region" description="Low complexity" evidence="5">
    <location>
        <begin position="2051"/>
        <end position="2062"/>
    </location>
</feature>
<feature type="compositionally biased region" description="Low complexity" evidence="5">
    <location>
        <begin position="760"/>
        <end position="771"/>
    </location>
</feature>
<feature type="region of interest" description="Disordered" evidence="5">
    <location>
        <begin position="142"/>
        <end position="239"/>
    </location>
</feature>
<feature type="compositionally biased region" description="Low complexity" evidence="5">
    <location>
        <begin position="1602"/>
        <end position="1633"/>
    </location>
</feature>
<feature type="compositionally biased region" description="Low complexity" evidence="5">
    <location>
        <begin position="1055"/>
        <end position="1101"/>
    </location>
</feature>
<dbReference type="Gene3D" id="2.30.30.140">
    <property type="match status" value="1"/>
</dbReference>
<feature type="compositionally biased region" description="Pro residues" evidence="5">
    <location>
        <begin position="976"/>
        <end position="985"/>
    </location>
</feature>
<feature type="compositionally biased region" description="Low complexity" evidence="5">
    <location>
        <begin position="2534"/>
        <end position="2554"/>
    </location>
</feature>
<dbReference type="PROSITE" id="PS51011">
    <property type="entry name" value="ARID"/>
    <property type="match status" value="1"/>
</dbReference>
<feature type="compositionally biased region" description="Low complexity" evidence="5">
    <location>
        <begin position="43"/>
        <end position="54"/>
    </location>
</feature>
<feature type="compositionally biased region" description="Acidic residues" evidence="5">
    <location>
        <begin position="1886"/>
        <end position="1911"/>
    </location>
</feature>
<feature type="compositionally biased region" description="Low complexity" evidence="5">
    <location>
        <begin position="1791"/>
        <end position="1800"/>
    </location>
</feature>
<keyword evidence="1" id="KW-0805">Transcription regulation</keyword>
<feature type="compositionally biased region" description="Low complexity" evidence="5">
    <location>
        <begin position="1912"/>
        <end position="1932"/>
    </location>
</feature>
<dbReference type="SUPFAM" id="SSF54160">
    <property type="entry name" value="Chromo domain-like"/>
    <property type="match status" value="1"/>
</dbReference>
<dbReference type="SMART" id="SM00298">
    <property type="entry name" value="CHROMO"/>
    <property type="match status" value="1"/>
</dbReference>
<feature type="compositionally biased region" description="Polar residues" evidence="5">
    <location>
        <begin position="1670"/>
        <end position="1679"/>
    </location>
</feature>
<feature type="compositionally biased region" description="Low complexity" evidence="5">
    <location>
        <begin position="664"/>
        <end position="681"/>
    </location>
</feature>
<evidence type="ECO:0000256" key="5">
    <source>
        <dbReference type="SAM" id="MobiDB-lite"/>
    </source>
</evidence>
<feature type="compositionally biased region" description="Low complexity" evidence="5">
    <location>
        <begin position="1660"/>
        <end position="1669"/>
    </location>
</feature>
<feature type="compositionally biased region" description="Low complexity" evidence="5">
    <location>
        <begin position="2093"/>
        <end position="2104"/>
    </location>
</feature>
<dbReference type="GeneID" id="20526155"/>
<keyword evidence="2" id="KW-0238">DNA-binding</keyword>
<dbReference type="GO" id="GO:0003677">
    <property type="term" value="F:DNA binding"/>
    <property type="evidence" value="ECO:0007669"/>
    <property type="project" value="UniProtKB-KW"/>
</dbReference>
<feature type="compositionally biased region" description="Low complexity" evidence="5">
    <location>
        <begin position="103"/>
        <end position="115"/>
    </location>
</feature>
<dbReference type="InterPro" id="IPR036431">
    <property type="entry name" value="ARID_dom_sf"/>
</dbReference>
<dbReference type="EMBL" id="KB932202">
    <property type="protein sequence ID" value="KCV72023.1"/>
    <property type="molecule type" value="Genomic_DNA"/>
</dbReference>
<feature type="region of interest" description="Disordered" evidence="5">
    <location>
        <begin position="371"/>
        <end position="394"/>
    </location>
</feature>
<evidence type="ECO:0000259" key="6">
    <source>
        <dbReference type="PROSITE" id="PS51011"/>
    </source>
</evidence>
<feature type="region of interest" description="Disordered" evidence="5">
    <location>
        <begin position="1482"/>
        <end position="1546"/>
    </location>
</feature>
<feature type="compositionally biased region" description="Low complexity" evidence="5">
    <location>
        <begin position="2475"/>
        <end position="2490"/>
    </location>
</feature>
<dbReference type="OMA" id="HRINAPR"/>
<gene>
    <name evidence="7" type="ORF">H696_01430</name>
</gene>